<keyword evidence="2" id="KW-1133">Transmembrane helix</keyword>
<dbReference type="AlphaFoldDB" id="A0AAJ0BB78"/>
<protein>
    <submittedName>
        <fullName evidence="3">Uncharacterized protein</fullName>
    </submittedName>
</protein>
<dbReference type="EMBL" id="MU839839">
    <property type="protein sequence ID" value="KAK1752736.1"/>
    <property type="molecule type" value="Genomic_DNA"/>
</dbReference>
<feature type="transmembrane region" description="Helical" evidence="2">
    <location>
        <begin position="161"/>
        <end position="180"/>
    </location>
</feature>
<feature type="compositionally biased region" description="Acidic residues" evidence="1">
    <location>
        <begin position="226"/>
        <end position="240"/>
    </location>
</feature>
<feature type="region of interest" description="Disordered" evidence="1">
    <location>
        <begin position="214"/>
        <end position="288"/>
    </location>
</feature>
<accession>A0AAJ0BB78</accession>
<keyword evidence="2" id="KW-0472">Membrane</keyword>
<comment type="caution">
    <text evidence="3">The sequence shown here is derived from an EMBL/GenBank/DDBJ whole genome shotgun (WGS) entry which is preliminary data.</text>
</comment>
<evidence type="ECO:0000313" key="3">
    <source>
        <dbReference type="EMBL" id="KAK1752736.1"/>
    </source>
</evidence>
<name>A0AAJ0BB78_9PEZI</name>
<organism evidence="3 4">
    <name type="scientific">Echria macrotheca</name>
    <dbReference type="NCBI Taxonomy" id="438768"/>
    <lineage>
        <taxon>Eukaryota</taxon>
        <taxon>Fungi</taxon>
        <taxon>Dikarya</taxon>
        <taxon>Ascomycota</taxon>
        <taxon>Pezizomycotina</taxon>
        <taxon>Sordariomycetes</taxon>
        <taxon>Sordariomycetidae</taxon>
        <taxon>Sordariales</taxon>
        <taxon>Schizotheciaceae</taxon>
        <taxon>Echria</taxon>
    </lineage>
</organism>
<evidence type="ECO:0000256" key="2">
    <source>
        <dbReference type="SAM" id="Phobius"/>
    </source>
</evidence>
<feature type="transmembrane region" description="Helical" evidence="2">
    <location>
        <begin position="87"/>
        <end position="109"/>
    </location>
</feature>
<feature type="compositionally biased region" description="Basic and acidic residues" evidence="1">
    <location>
        <begin position="332"/>
        <end position="361"/>
    </location>
</feature>
<feature type="region of interest" description="Disordered" evidence="1">
    <location>
        <begin position="330"/>
        <end position="376"/>
    </location>
</feature>
<sequence length="376" mass="41986">MAYNLYPSAALTMGRDNPFGLVFPDENPPPPPAANPTVSITYDQILLALSGLGNTAIGAIIGLLWPLKQSFNSLTSSALFGAFAQNLYTALLVSEFSFSALLLGLVASLGTYADHPWARPAVYTLLFILSPLLINFIAGTMLIHACLVGILMLARWIIDEFGFWPGAALLTLLAACYYYVTSQDTKHQRMAKRRRNAVYLAALRKIHRMTQEAEAAQAAAEREKAEQDEEEEEDDSESMFDDFKTWKAKQKAKKDQKAEQERHEPISSWILSFNTPSDGSGGDGSRPREYTAEELEGIKGYIAQFARYKVKRWLGSSRWGPEWASRQQIAEGRWDPPADFDSHSEMLHATREDSVSSREWEWGAPLPGMKARGQKK</sequence>
<keyword evidence="4" id="KW-1185">Reference proteome</keyword>
<gene>
    <name evidence="3" type="ORF">QBC47DRAFT_463257</name>
</gene>
<feature type="transmembrane region" description="Helical" evidence="2">
    <location>
        <begin position="121"/>
        <end position="154"/>
    </location>
</feature>
<reference evidence="3" key="1">
    <citation type="submission" date="2023-06" db="EMBL/GenBank/DDBJ databases">
        <title>Genome-scale phylogeny and comparative genomics of the fungal order Sordariales.</title>
        <authorList>
            <consortium name="Lawrence Berkeley National Laboratory"/>
            <person name="Hensen N."/>
            <person name="Bonometti L."/>
            <person name="Westerberg I."/>
            <person name="Brannstrom I.O."/>
            <person name="Guillou S."/>
            <person name="Cros-Aarteil S."/>
            <person name="Calhoun S."/>
            <person name="Haridas S."/>
            <person name="Kuo A."/>
            <person name="Mondo S."/>
            <person name="Pangilinan J."/>
            <person name="Riley R."/>
            <person name="Labutti K."/>
            <person name="Andreopoulos B."/>
            <person name="Lipzen A."/>
            <person name="Chen C."/>
            <person name="Yanf M."/>
            <person name="Daum C."/>
            <person name="Ng V."/>
            <person name="Clum A."/>
            <person name="Steindorff A."/>
            <person name="Ohm R."/>
            <person name="Martin F."/>
            <person name="Silar P."/>
            <person name="Natvig D."/>
            <person name="Lalanne C."/>
            <person name="Gautier V."/>
            <person name="Ament-Velasquez S.L."/>
            <person name="Kruys A."/>
            <person name="Hutchinson M.I."/>
            <person name="Powell A.J."/>
            <person name="Barry K."/>
            <person name="Miller A.N."/>
            <person name="Grigoriev I.V."/>
            <person name="Debuchy R."/>
            <person name="Gladieux P."/>
            <person name="Thoren M.H."/>
            <person name="Johannesson H."/>
        </authorList>
    </citation>
    <scope>NUCLEOTIDE SEQUENCE</scope>
    <source>
        <strain evidence="3">PSN4</strain>
    </source>
</reference>
<evidence type="ECO:0000256" key="1">
    <source>
        <dbReference type="SAM" id="MobiDB-lite"/>
    </source>
</evidence>
<proteinExistence type="predicted"/>
<feature type="transmembrane region" description="Helical" evidence="2">
    <location>
        <begin position="45"/>
        <end position="67"/>
    </location>
</feature>
<evidence type="ECO:0000313" key="4">
    <source>
        <dbReference type="Proteomes" id="UP001239445"/>
    </source>
</evidence>
<feature type="compositionally biased region" description="Basic and acidic residues" evidence="1">
    <location>
        <begin position="253"/>
        <end position="265"/>
    </location>
</feature>
<dbReference type="Proteomes" id="UP001239445">
    <property type="component" value="Unassembled WGS sequence"/>
</dbReference>
<keyword evidence="2" id="KW-0812">Transmembrane</keyword>